<accession>A0A8J6UQ48</accession>
<dbReference type="SUPFAM" id="SSF109604">
    <property type="entry name" value="HD-domain/PDEase-like"/>
    <property type="match status" value="1"/>
</dbReference>
<dbReference type="AlphaFoldDB" id="A0A8J6UQ48"/>
<evidence type="ECO:0000313" key="2">
    <source>
        <dbReference type="EMBL" id="MBD1401504.1"/>
    </source>
</evidence>
<proteinExistence type="predicted"/>
<reference evidence="2" key="1">
    <citation type="submission" date="2020-09" db="EMBL/GenBank/DDBJ databases">
        <title>Pelobacter alkaliphilus sp. nov., a novel anaerobic arsenate-reducing bacterium from terrestrial mud volcano.</title>
        <authorList>
            <person name="Khomyakova M.A."/>
            <person name="Merkel A.Y."/>
            <person name="Slobodkin A.I."/>
        </authorList>
    </citation>
    <scope>NUCLEOTIDE SEQUENCE</scope>
    <source>
        <strain evidence="2">M08fum</strain>
    </source>
</reference>
<gene>
    <name evidence="2" type="ORF">ICT70_12600</name>
</gene>
<dbReference type="InterPro" id="IPR006674">
    <property type="entry name" value="HD_domain"/>
</dbReference>
<organism evidence="2 3">
    <name type="scientific">Pelovirga terrestris</name>
    <dbReference type="NCBI Taxonomy" id="2771352"/>
    <lineage>
        <taxon>Bacteria</taxon>
        <taxon>Pseudomonadati</taxon>
        <taxon>Thermodesulfobacteriota</taxon>
        <taxon>Desulfuromonadia</taxon>
        <taxon>Geobacterales</taxon>
        <taxon>Geobacteraceae</taxon>
        <taxon>Pelovirga</taxon>
    </lineage>
</organism>
<dbReference type="PANTHER" id="PTHR38659:SF1">
    <property type="entry name" value="METAL DEPENDENT PHOSPHOHYDROLASE"/>
    <property type="match status" value="1"/>
</dbReference>
<dbReference type="InterPro" id="IPR006675">
    <property type="entry name" value="HDIG_dom"/>
</dbReference>
<sequence length="188" mass="21011">MDYGISRARALDLLKQYVNQPNLRNHSLASEAVMGKLARHLGADETLWRLTGLLHDLDAELTKDDMHRHTHETARILREEGVTEEIIEAICLHNEHAHEQRRSQPLHHALAAAETITGLITATALVYPDKKLAGVKPKSVRKRFKEKLFAAGANRDIISECEKIGVSIPDFCDLSLEAMQDIAPELGL</sequence>
<dbReference type="Pfam" id="PF01966">
    <property type="entry name" value="HD"/>
    <property type="match status" value="1"/>
</dbReference>
<dbReference type="InterPro" id="IPR003607">
    <property type="entry name" value="HD/PDEase_dom"/>
</dbReference>
<keyword evidence="3" id="KW-1185">Reference proteome</keyword>
<dbReference type="CDD" id="cd00077">
    <property type="entry name" value="HDc"/>
    <property type="match status" value="1"/>
</dbReference>
<protein>
    <submittedName>
        <fullName evidence="2">HDIG domain-containing protein</fullName>
    </submittedName>
</protein>
<evidence type="ECO:0000313" key="3">
    <source>
        <dbReference type="Proteomes" id="UP000632828"/>
    </source>
</evidence>
<dbReference type="EMBL" id="JACWUN010000016">
    <property type="protein sequence ID" value="MBD1401504.1"/>
    <property type="molecule type" value="Genomic_DNA"/>
</dbReference>
<dbReference type="PANTHER" id="PTHR38659">
    <property type="entry name" value="METAL-DEPENDENT PHOSPHOHYDROLASE"/>
    <property type="match status" value="1"/>
</dbReference>
<dbReference type="Proteomes" id="UP000632828">
    <property type="component" value="Unassembled WGS sequence"/>
</dbReference>
<dbReference type="RefSeq" id="WP_191157180.1">
    <property type="nucleotide sequence ID" value="NZ_JACWUN010000016.1"/>
</dbReference>
<feature type="domain" description="HD" evidence="1">
    <location>
        <begin position="25"/>
        <end position="100"/>
    </location>
</feature>
<comment type="caution">
    <text evidence="2">The sequence shown here is derived from an EMBL/GenBank/DDBJ whole genome shotgun (WGS) entry which is preliminary data.</text>
</comment>
<dbReference type="Gene3D" id="1.10.3210.10">
    <property type="entry name" value="Hypothetical protein af1432"/>
    <property type="match status" value="1"/>
</dbReference>
<name>A0A8J6UQ48_9BACT</name>
<dbReference type="NCBIfam" id="TIGR00277">
    <property type="entry name" value="HDIG"/>
    <property type="match status" value="1"/>
</dbReference>
<evidence type="ECO:0000259" key="1">
    <source>
        <dbReference type="Pfam" id="PF01966"/>
    </source>
</evidence>